<evidence type="ECO:0000313" key="2">
    <source>
        <dbReference type="EMBL" id="PYG84330.1"/>
    </source>
</evidence>
<keyword evidence="1" id="KW-0732">Signal</keyword>
<proteinExistence type="predicted"/>
<name>A0A318XRZ4_9FIRM</name>
<feature type="chain" id="PRO_5016307666" description="Colicin import membrane protein" evidence="1">
    <location>
        <begin position="25"/>
        <end position="209"/>
    </location>
</feature>
<dbReference type="Proteomes" id="UP000248132">
    <property type="component" value="Unassembled WGS sequence"/>
</dbReference>
<dbReference type="RefSeq" id="WP_110463585.1">
    <property type="nucleotide sequence ID" value="NZ_QKMR01000033.1"/>
</dbReference>
<accession>A0A318XRZ4</accession>
<feature type="signal peptide" evidence="1">
    <location>
        <begin position="1"/>
        <end position="24"/>
    </location>
</feature>
<evidence type="ECO:0000256" key="1">
    <source>
        <dbReference type="SAM" id="SignalP"/>
    </source>
</evidence>
<dbReference type="EMBL" id="QKMR01000033">
    <property type="protein sequence ID" value="PYG84330.1"/>
    <property type="molecule type" value="Genomic_DNA"/>
</dbReference>
<organism evidence="2 3">
    <name type="scientific">Ruminiclostridium sufflavum DSM 19573</name>
    <dbReference type="NCBI Taxonomy" id="1121337"/>
    <lineage>
        <taxon>Bacteria</taxon>
        <taxon>Bacillati</taxon>
        <taxon>Bacillota</taxon>
        <taxon>Clostridia</taxon>
        <taxon>Eubacteriales</taxon>
        <taxon>Oscillospiraceae</taxon>
        <taxon>Ruminiclostridium</taxon>
    </lineage>
</organism>
<keyword evidence="3" id="KW-1185">Reference proteome</keyword>
<protein>
    <recommendedName>
        <fullName evidence="4">Colicin import membrane protein</fullName>
    </recommendedName>
</protein>
<gene>
    <name evidence="2" type="ORF">LY28_03644</name>
</gene>
<reference evidence="2 3" key="1">
    <citation type="submission" date="2018-06" db="EMBL/GenBank/DDBJ databases">
        <title>Genomic Encyclopedia of Type Strains, Phase I: the one thousand microbial genomes (KMG-I) project.</title>
        <authorList>
            <person name="Kyrpides N."/>
        </authorList>
    </citation>
    <scope>NUCLEOTIDE SEQUENCE [LARGE SCALE GENOMIC DNA]</scope>
    <source>
        <strain evidence="2 3">DSM 19573</strain>
    </source>
</reference>
<evidence type="ECO:0008006" key="4">
    <source>
        <dbReference type="Google" id="ProtNLM"/>
    </source>
</evidence>
<evidence type="ECO:0000313" key="3">
    <source>
        <dbReference type="Proteomes" id="UP000248132"/>
    </source>
</evidence>
<dbReference type="AlphaFoldDB" id="A0A318XRZ4"/>
<comment type="caution">
    <text evidence="2">The sequence shown here is derived from an EMBL/GenBank/DDBJ whole genome shotgun (WGS) entry which is preliminary data.</text>
</comment>
<sequence length="209" mass="22223">MSKKIIAMLLLLSLLITSTISTFASDDETSVKDIASTVQKEVVNEIVKVNNLSLEVKSVVEKSISEKISKMNKEELKNLQISIKTLASEKKNIDKMNNTRSGSADDRNLITNSLKSAKAAEGFVALIYVGTTLAKLTGYMLMCDEAGSELIDAIILAGGGAATIGLGIATVASCTIGIGIATAIGGYLALQWGMIKIQLYFSDYATAYI</sequence>